<name>A0ABR7VDC1_9FLAO</name>
<sequence>MIKINTLKASILLGSFIFFSACKDETKKAIKTETVTFTKEGILTIYKAETDSVLTTLDIEIADSDYETETGLMYRKSMAENQGMLFIFPDVRQHFFHMKNTEFGLDIIFLNEDLRIASFQENAQPFDEKLLPSQVPVKYALEIKAGLSEKWLLEVGDRVEFNKL</sequence>
<dbReference type="InterPro" id="IPR003795">
    <property type="entry name" value="DUF192"/>
</dbReference>
<keyword evidence="2" id="KW-1185">Reference proteome</keyword>
<dbReference type="InterPro" id="IPR038695">
    <property type="entry name" value="Saro_0823-like_sf"/>
</dbReference>
<accession>A0ABR7VDC1</accession>
<comment type="caution">
    <text evidence="1">The sequence shown here is derived from an EMBL/GenBank/DDBJ whole genome shotgun (WGS) entry which is preliminary data.</text>
</comment>
<evidence type="ECO:0000313" key="1">
    <source>
        <dbReference type="EMBL" id="MBD0850845.1"/>
    </source>
</evidence>
<dbReference type="PANTHER" id="PTHR37953">
    <property type="entry name" value="UPF0127 PROTEIN MJ1496"/>
    <property type="match status" value="1"/>
</dbReference>
<dbReference type="Pfam" id="PF02643">
    <property type="entry name" value="DUF192"/>
    <property type="match status" value="1"/>
</dbReference>
<dbReference type="Gene3D" id="2.60.120.1140">
    <property type="entry name" value="Protein of unknown function DUF192"/>
    <property type="match status" value="1"/>
</dbReference>
<dbReference type="EMBL" id="JABTCG010000003">
    <property type="protein sequence ID" value="MBD0850845.1"/>
    <property type="molecule type" value="Genomic_DNA"/>
</dbReference>
<dbReference type="PANTHER" id="PTHR37953:SF1">
    <property type="entry name" value="UPF0127 PROTEIN MJ1496"/>
    <property type="match status" value="1"/>
</dbReference>
<organism evidence="1 2">
    <name type="scientific">Maribacter arenosus</name>
    <dbReference type="NCBI Taxonomy" id="1854708"/>
    <lineage>
        <taxon>Bacteria</taxon>
        <taxon>Pseudomonadati</taxon>
        <taxon>Bacteroidota</taxon>
        <taxon>Flavobacteriia</taxon>
        <taxon>Flavobacteriales</taxon>
        <taxon>Flavobacteriaceae</taxon>
        <taxon>Maribacter</taxon>
    </lineage>
</organism>
<protein>
    <submittedName>
        <fullName evidence="1">DUF192 domain-containing protein</fullName>
    </submittedName>
</protein>
<gene>
    <name evidence="1" type="ORF">HPE63_09205</name>
</gene>
<evidence type="ECO:0000313" key="2">
    <source>
        <dbReference type="Proteomes" id="UP000598350"/>
    </source>
</evidence>
<dbReference type="PROSITE" id="PS51257">
    <property type="entry name" value="PROKAR_LIPOPROTEIN"/>
    <property type="match status" value="1"/>
</dbReference>
<dbReference type="RefSeq" id="WP_188313980.1">
    <property type="nucleotide sequence ID" value="NZ_JABTCG010000003.1"/>
</dbReference>
<reference evidence="1 2" key="1">
    <citation type="submission" date="2020-05" db="EMBL/GenBank/DDBJ databases">
        <title>The draft genome sequence of Maribacter arenosus CAU 1321.</title>
        <authorList>
            <person name="Mu L."/>
        </authorList>
    </citation>
    <scope>NUCLEOTIDE SEQUENCE [LARGE SCALE GENOMIC DNA]</scope>
    <source>
        <strain evidence="1 2">CAU 1321</strain>
    </source>
</reference>
<dbReference type="Proteomes" id="UP000598350">
    <property type="component" value="Unassembled WGS sequence"/>
</dbReference>
<proteinExistence type="predicted"/>